<accession>A0A8E2LDX3</accession>
<evidence type="ECO:0000313" key="1">
    <source>
        <dbReference type="EMBL" id="OOP67718.1"/>
    </source>
</evidence>
<organism evidence="1 2">
    <name type="scientific">Heyndrickxia oleronia</name>
    <dbReference type="NCBI Taxonomy" id="38875"/>
    <lineage>
        <taxon>Bacteria</taxon>
        <taxon>Bacillati</taxon>
        <taxon>Bacillota</taxon>
        <taxon>Bacilli</taxon>
        <taxon>Bacillales</taxon>
        <taxon>Bacillaceae</taxon>
        <taxon>Heyndrickxia</taxon>
    </lineage>
</organism>
<dbReference type="EMBL" id="MTLA01000170">
    <property type="protein sequence ID" value="OOP67718.1"/>
    <property type="molecule type" value="Genomic_DNA"/>
</dbReference>
<sequence length="101" mass="12306">MFRNQDKRYMTRNIADGLHIEIQMIIWNLIEERVNNDEELDFLQVFELTNEKGMQSIIHQQECPMHKQQWLIPLQQTRPVTSTVWCLDNGEYQMMLYPEDY</sequence>
<comment type="caution">
    <text evidence="1">The sequence shown here is derived from an EMBL/GenBank/DDBJ whole genome shotgun (WGS) entry which is preliminary data.</text>
</comment>
<gene>
    <name evidence="1" type="ORF">BWZ43_14365</name>
</gene>
<keyword evidence="2" id="KW-1185">Reference proteome</keyword>
<proteinExistence type="predicted"/>
<dbReference type="RefSeq" id="WP_169846924.1">
    <property type="nucleotide sequence ID" value="NZ_CP065424.1"/>
</dbReference>
<evidence type="ECO:0000313" key="2">
    <source>
        <dbReference type="Proteomes" id="UP000189761"/>
    </source>
</evidence>
<name>A0A8E2LDX3_9BACI</name>
<dbReference type="AlphaFoldDB" id="A0A8E2LDX3"/>
<dbReference type="InterPro" id="IPR009303">
    <property type="entry name" value="DUF960"/>
</dbReference>
<reference evidence="1 2" key="1">
    <citation type="submission" date="2017-01" db="EMBL/GenBank/DDBJ databases">
        <title>Draft genome sequence of Bacillus oleronius.</title>
        <authorList>
            <person name="Allam M."/>
        </authorList>
    </citation>
    <scope>NUCLEOTIDE SEQUENCE [LARGE SCALE GENOMIC DNA]</scope>
    <source>
        <strain evidence="1 2">DSM 9356</strain>
    </source>
</reference>
<dbReference type="Proteomes" id="UP000189761">
    <property type="component" value="Unassembled WGS sequence"/>
</dbReference>
<protein>
    <recommendedName>
        <fullName evidence="3">DUF960 domain-containing protein</fullName>
    </recommendedName>
</protein>
<evidence type="ECO:0008006" key="3">
    <source>
        <dbReference type="Google" id="ProtNLM"/>
    </source>
</evidence>
<dbReference type="Pfam" id="PF06124">
    <property type="entry name" value="DUF960"/>
    <property type="match status" value="1"/>
</dbReference>
<dbReference type="Gene3D" id="3.10.450.150">
    <property type="entry name" value="enterococcus faecalis protein"/>
    <property type="match status" value="1"/>
</dbReference>